<protein>
    <submittedName>
        <fullName evidence="4">Alpha/beta hydrolase</fullName>
    </submittedName>
</protein>
<dbReference type="Pfam" id="PF07859">
    <property type="entry name" value="Abhydrolase_3"/>
    <property type="match status" value="1"/>
</dbReference>
<dbReference type="GO" id="GO:0016787">
    <property type="term" value="F:hydrolase activity"/>
    <property type="evidence" value="ECO:0007669"/>
    <property type="project" value="UniProtKB-KW"/>
</dbReference>
<dbReference type="InterPro" id="IPR013094">
    <property type="entry name" value="AB_hydrolase_3"/>
</dbReference>
<sequence>MNILKWLIKIILTGLSFPLLIFPFSPRPACLFLRNLFRFGTYIRPRDYAFARASVRIERDLPYRERNVRCSRLDIISPAAVSAPPLPVLFWLHGGAYVGGDKSDVEGYAVQIAACGYIVANINYPLAPESPYPSGVRAVADAYRFICSRLIELNADLSSVYFAGDSAGAQMAAQFVTAQLDESYARAAGIGQVVPPDTIRGAALFCGLYDAEAYAARFDRRTPLSYLVRRVFWGVTADPNWRNGPALEEASVVRHIPRCGFPPVFLTDGNIGTFTEQGIAYAQALRECGTSVETVFYSRSSVFLPHEYQFLMHRSEAIKTFSRFIEFLERTKK</sequence>
<dbReference type="SUPFAM" id="SSF53474">
    <property type="entry name" value="alpha/beta-Hydrolases"/>
    <property type="match status" value="1"/>
</dbReference>
<keyword evidence="2" id="KW-0472">Membrane</keyword>
<proteinExistence type="predicted"/>
<accession>A0AAU8ABC7</accession>
<dbReference type="PANTHER" id="PTHR48081">
    <property type="entry name" value="AB HYDROLASE SUPERFAMILY PROTEIN C4A8.06C"/>
    <property type="match status" value="1"/>
</dbReference>
<name>A0AAU8ABC7_9FIRM</name>
<dbReference type="InterPro" id="IPR050300">
    <property type="entry name" value="GDXG_lipolytic_enzyme"/>
</dbReference>
<dbReference type="RefSeq" id="WP_353424061.1">
    <property type="nucleotide sequence ID" value="NZ_CP117826.1"/>
</dbReference>
<reference evidence="4" key="1">
    <citation type="submission" date="2023-02" db="EMBL/GenBank/DDBJ databases">
        <title>Gut commensal Christensenella minuta modulates host metabolism via a new class of secondary bile acids.</title>
        <authorList>
            <person name="Liu C."/>
        </authorList>
    </citation>
    <scope>NUCLEOTIDE SEQUENCE</scope>
    <source>
        <strain evidence="4">CA70</strain>
    </source>
</reference>
<feature type="domain" description="Alpha/beta hydrolase fold-3" evidence="3">
    <location>
        <begin position="89"/>
        <end position="298"/>
    </location>
</feature>
<dbReference type="PANTHER" id="PTHR48081:SF6">
    <property type="entry name" value="PEPTIDASE S9 PROLYL OLIGOPEPTIDASE CATALYTIC DOMAIN-CONTAINING PROTEIN"/>
    <property type="match status" value="1"/>
</dbReference>
<organism evidence="4">
    <name type="scientific">Christensenella massiliensis</name>
    <dbReference type="NCBI Taxonomy" id="1805714"/>
    <lineage>
        <taxon>Bacteria</taxon>
        <taxon>Bacillati</taxon>
        <taxon>Bacillota</taxon>
        <taxon>Clostridia</taxon>
        <taxon>Christensenellales</taxon>
        <taxon>Christensenellaceae</taxon>
        <taxon>Christensenella</taxon>
    </lineage>
</organism>
<evidence type="ECO:0000313" key="4">
    <source>
        <dbReference type="EMBL" id="XCC63548.1"/>
    </source>
</evidence>
<evidence type="ECO:0000259" key="3">
    <source>
        <dbReference type="Pfam" id="PF07859"/>
    </source>
</evidence>
<dbReference type="EMBL" id="CP117826">
    <property type="protein sequence ID" value="XCC63548.1"/>
    <property type="molecule type" value="Genomic_DNA"/>
</dbReference>
<keyword evidence="1 4" id="KW-0378">Hydrolase</keyword>
<evidence type="ECO:0000256" key="2">
    <source>
        <dbReference type="SAM" id="Phobius"/>
    </source>
</evidence>
<keyword evidence="2" id="KW-0812">Transmembrane</keyword>
<dbReference type="Gene3D" id="3.40.50.1820">
    <property type="entry name" value="alpha/beta hydrolase"/>
    <property type="match status" value="1"/>
</dbReference>
<dbReference type="InterPro" id="IPR029058">
    <property type="entry name" value="AB_hydrolase_fold"/>
</dbReference>
<keyword evidence="2" id="KW-1133">Transmembrane helix</keyword>
<evidence type="ECO:0000256" key="1">
    <source>
        <dbReference type="ARBA" id="ARBA00022801"/>
    </source>
</evidence>
<feature type="transmembrane region" description="Helical" evidence="2">
    <location>
        <begin position="6"/>
        <end position="24"/>
    </location>
</feature>
<gene>
    <name evidence="4" type="ORF">PUP29_05285</name>
</gene>
<dbReference type="AlphaFoldDB" id="A0AAU8ABC7"/>